<dbReference type="OrthoDB" id="2381959at2759"/>
<keyword evidence="5" id="KW-0132">Cell division</keyword>
<keyword evidence="13" id="KW-0539">Nucleus</keyword>
<evidence type="ECO:0000256" key="1">
    <source>
        <dbReference type="ARBA" id="ARBA00004123"/>
    </source>
</evidence>
<accession>A0A9P6RVK7</accession>
<evidence type="ECO:0000256" key="14">
    <source>
        <dbReference type="ARBA" id="ARBA00023306"/>
    </source>
</evidence>
<evidence type="ECO:0000256" key="3">
    <source>
        <dbReference type="ARBA" id="ARBA00019438"/>
    </source>
</evidence>
<dbReference type="InterPro" id="IPR010358">
    <property type="entry name" value="BRE"/>
</dbReference>
<evidence type="ECO:0000256" key="15">
    <source>
        <dbReference type="ARBA" id="ARBA00025766"/>
    </source>
</evidence>
<keyword evidence="9" id="KW-0498">Mitosis</keyword>
<dbReference type="GO" id="GO:0051301">
    <property type="term" value="P:cell division"/>
    <property type="evidence" value="ECO:0007669"/>
    <property type="project" value="UniProtKB-KW"/>
</dbReference>
<evidence type="ECO:0000256" key="13">
    <source>
        <dbReference type="ARBA" id="ARBA00023242"/>
    </source>
</evidence>
<keyword evidence="19" id="KW-1185">Reference proteome</keyword>
<keyword evidence="7" id="KW-0677">Repeat</keyword>
<protein>
    <recommendedName>
        <fullName evidence="3">BRISC and BRCA1-A complex member 2</fullName>
    </recommendedName>
    <alternativeName>
        <fullName evidence="16">BRCA1-A complex subunit BRE</fullName>
    </alternativeName>
    <alternativeName>
        <fullName evidence="17">BRCA1/BRCA2-containing complex subunit 45</fullName>
    </alternativeName>
</protein>
<dbReference type="AlphaFoldDB" id="A0A9P6RVK7"/>
<comment type="caution">
    <text evidence="18">The sequence shown here is derived from an EMBL/GenBank/DDBJ whole genome shotgun (WGS) entry which is preliminary data.</text>
</comment>
<name>A0A9P6RVK7_9FUNG</name>
<keyword evidence="10" id="KW-0833">Ubl conjugation pathway</keyword>
<evidence type="ECO:0000256" key="2">
    <source>
        <dbReference type="ARBA" id="ARBA00004496"/>
    </source>
</evidence>
<evidence type="ECO:0000256" key="5">
    <source>
        <dbReference type="ARBA" id="ARBA00022618"/>
    </source>
</evidence>
<evidence type="ECO:0000256" key="16">
    <source>
        <dbReference type="ARBA" id="ARBA00032491"/>
    </source>
</evidence>
<keyword evidence="12" id="KW-0234">DNA repair</keyword>
<dbReference type="Proteomes" id="UP000738325">
    <property type="component" value="Unassembled WGS sequence"/>
</dbReference>
<gene>
    <name evidence="18" type="ORF">BGZ99_005035</name>
</gene>
<evidence type="ECO:0000256" key="17">
    <source>
        <dbReference type="ARBA" id="ARBA00032630"/>
    </source>
</evidence>
<dbReference type="PANTHER" id="PTHR15189:SF7">
    <property type="entry name" value="BRISC AND BRCA1-A COMPLEX MEMBER 2"/>
    <property type="match status" value="1"/>
</dbReference>
<evidence type="ECO:0000256" key="9">
    <source>
        <dbReference type="ARBA" id="ARBA00022776"/>
    </source>
</evidence>
<organism evidence="18 19">
    <name type="scientific">Dissophora globulifera</name>
    <dbReference type="NCBI Taxonomy" id="979702"/>
    <lineage>
        <taxon>Eukaryota</taxon>
        <taxon>Fungi</taxon>
        <taxon>Fungi incertae sedis</taxon>
        <taxon>Mucoromycota</taxon>
        <taxon>Mortierellomycotina</taxon>
        <taxon>Mortierellomycetes</taxon>
        <taxon>Mortierellales</taxon>
        <taxon>Mortierellaceae</taxon>
        <taxon>Dissophora</taxon>
    </lineage>
</organism>
<keyword evidence="6" id="KW-0053">Apoptosis</keyword>
<comment type="subcellular location">
    <subcellularLocation>
        <location evidence="2">Cytoplasm</location>
    </subcellularLocation>
    <subcellularLocation>
        <location evidence="1">Nucleus</location>
    </subcellularLocation>
</comment>
<evidence type="ECO:0000256" key="6">
    <source>
        <dbReference type="ARBA" id="ARBA00022703"/>
    </source>
</evidence>
<keyword evidence="4" id="KW-0963">Cytoplasm</keyword>
<evidence type="ECO:0000256" key="11">
    <source>
        <dbReference type="ARBA" id="ARBA00022853"/>
    </source>
</evidence>
<dbReference type="GO" id="GO:0070552">
    <property type="term" value="C:BRISC complex"/>
    <property type="evidence" value="ECO:0007669"/>
    <property type="project" value="InterPro"/>
</dbReference>
<dbReference type="GO" id="GO:0006325">
    <property type="term" value="P:chromatin organization"/>
    <property type="evidence" value="ECO:0007669"/>
    <property type="project" value="UniProtKB-KW"/>
</dbReference>
<dbReference type="EMBL" id="JAAAIP010000032">
    <property type="protein sequence ID" value="KAG0328556.1"/>
    <property type="molecule type" value="Genomic_DNA"/>
</dbReference>
<evidence type="ECO:0000256" key="4">
    <source>
        <dbReference type="ARBA" id="ARBA00022490"/>
    </source>
</evidence>
<sequence>MALYSTHKDLSIRSYYLSRSLNHLSEQAGTTLFSIKNVSLACSQTVFNPDGTRVADVVEITVRSSTISSNTVDLQFFYDPYDWSFPPDLIIHGMPIAPSLSDLGLDDSWDHENPANLSGVLSKLSRMMQEMDCCLIPGMDGPTKVIFAVPFYVAYTHEGKKRRTKVVAKIQFLISSLIPNDVTAVKSKVETLTPFEHQELLNSIPEMGKQETITAFIERATQKISGHFEKEARSRILRKEFIETITTTFRKQLLECDLVDYTFASFLFVVPKTKVRSESTAIASFYVSDTFPDEYPKLTLSAPVLPVNTYSLTPRAEVVPISRYSPRWGAERIVDEIWEQLWEDIPRFHSKLSQASASSVSLV</sequence>
<evidence type="ECO:0000256" key="8">
    <source>
        <dbReference type="ARBA" id="ARBA00022763"/>
    </source>
</evidence>
<comment type="similarity">
    <text evidence="15">Belongs to the BABAM2 family.</text>
</comment>
<evidence type="ECO:0000256" key="12">
    <source>
        <dbReference type="ARBA" id="ARBA00023204"/>
    </source>
</evidence>
<dbReference type="PANTHER" id="PTHR15189">
    <property type="entry name" value="BRISC AND BRCA1-A COMPLEX MEMBER 2"/>
    <property type="match status" value="1"/>
</dbReference>
<dbReference type="GO" id="GO:0006915">
    <property type="term" value="P:apoptotic process"/>
    <property type="evidence" value="ECO:0007669"/>
    <property type="project" value="UniProtKB-KW"/>
</dbReference>
<keyword evidence="11" id="KW-0156">Chromatin regulator</keyword>
<reference evidence="18" key="1">
    <citation type="journal article" date="2020" name="Fungal Divers.">
        <title>Resolving the Mortierellaceae phylogeny through synthesis of multi-gene phylogenetics and phylogenomics.</title>
        <authorList>
            <person name="Vandepol N."/>
            <person name="Liber J."/>
            <person name="Desiro A."/>
            <person name="Na H."/>
            <person name="Kennedy M."/>
            <person name="Barry K."/>
            <person name="Grigoriev I.V."/>
            <person name="Miller A.N."/>
            <person name="O'Donnell K."/>
            <person name="Stajich J.E."/>
            <person name="Bonito G."/>
        </authorList>
    </citation>
    <scope>NUCLEOTIDE SEQUENCE</scope>
    <source>
        <strain evidence="18">REB-010B</strain>
    </source>
</reference>
<keyword evidence="8" id="KW-0227">DNA damage</keyword>
<evidence type="ECO:0000256" key="7">
    <source>
        <dbReference type="ARBA" id="ARBA00022737"/>
    </source>
</evidence>
<evidence type="ECO:0000256" key="10">
    <source>
        <dbReference type="ARBA" id="ARBA00022786"/>
    </source>
</evidence>
<evidence type="ECO:0000313" key="18">
    <source>
        <dbReference type="EMBL" id="KAG0328556.1"/>
    </source>
</evidence>
<proteinExistence type="inferred from homology"/>
<dbReference type="GO" id="GO:0006302">
    <property type="term" value="P:double-strand break repair"/>
    <property type="evidence" value="ECO:0007669"/>
    <property type="project" value="TreeGrafter"/>
</dbReference>
<keyword evidence="14" id="KW-0131">Cell cycle</keyword>
<dbReference type="GO" id="GO:0005737">
    <property type="term" value="C:cytoplasm"/>
    <property type="evidence" value="ECO:0007669"/>
    <property type="project" value="UniProtKB-SubCell"/>
</dbReference>
<evidence type="ECO:0000313" key="19">
    <source>
        <dbReference type="Proteomes" id="UP000738325"/>
    </source>
</evidence>